<dbReference type="SUPFAM" id="SSF46565">
    <property type="entry name" value="Chaperone J-domain"/>
    <property type="match status" value="1"/>
</dbReference>
<evidence type="ECO:0000256" key="1">
    <source>
        <dbReference type="ARBA" id="ARBA00023186"/>
    </source>
</evidence>
<feature type="domain" description="J" evidence="4">
    <location>
        <begin position="149"/>
        <end position="205"/>
    </location>
</feature>
<accession>A0A2S0NJB9</accession>
<keyword evidence="3" id="KW-1133">Transmembrane helix</keyword>
<dbReference type="SMART" id="SM00271">
    <property type="entry name" value="DnaJ"/>
    <property type="match status" value="1"/>
</dbReference>
<dbReference type="InterPro" id="IPR051938">
    <property type="entry name" value="Apopto_cytoskel_mod"/>
</dbReference>
<organism evidence="5 6">
    <name type="scientific">Williamsoniiplasma luminosum</name>
    <dbReference type="NCBI Taxonomy" id="214888"/>
    <lineage>
        <taxon>Bacteria</taxon>
        <taxon>Bacillati</taxon>
        <taxon>Mycoplasmatota</taxon>
        <taxon>Mollicutes</taxon>
        <taxon>Entomoplasmatales</taxon>
        <taxon>Williamsoniiplasma</taxon>
    </lineage>
</organism>
<evidence type="ECO:0000313" key="5">
    <source>
        <dbReference type="EMBL" id="AVP49092.1"/>
    </source>
</evidence>
<proteinExistence type="predicted"/>
<dbReference type="Proteomes" id="UP000239250">
    <property type="component" value="Chromosome"/>
</dbReference>
<dbReference type="EMBL" id="CP027019">
    <property type="protein sequence ID" value="AVP49092.1"/>
    <property type="molecule type" value="Genomic_DNA"/>
</dbReference>
<dbReference type="InterPro" id="IPR036869">
    <property type="entry name" value="J_dom_sf"/>
</dbReference>
<dbReference type="Gene3D" id="1.10.287.110">
    <property type="entry name" value="DnaJ domain"/>
    <property type="match status" value="1"/>
</dbReference>
<dbReference type="PRINTS" id="PR00625">
    <property type="entry name" value="JDOMAIN"/>
</dbReference>
<evidence type="ECO:0000313" key="6">
    <source>
        <dbReference type="Proteomes" id="UP000239250"/>
    </source>
</evidence>
<evidence type="ECO:0000256" key="3">
    <source>
        <dbReference type="SAM" id="Phobius"/>
    </source>
</evidence>
<keyword evidence="1" id="KW-0143">Chaperone</keyword>
<gene>
    <name evidence="5" type="ORF">C5T88_00635</name>
</gene>
<feature type="coiled-coil region" evidence="2">
    <location>
        <begin position="115"/>
        <end position="149"/>
    </location>
</feature>
<dbReference type="InterPro" id="IPR001623">
    <property type="entry name" value="DnaJ_domain"/>
</dbReference>
<dbReference type="PANTHER" id="PTHR44145">
    <property type="entry name" value="DNAJ HOMOLOG SUBFAMILY A MEMBER 3, MITOCHONDRIAL"/>
    <property type="match status" value="1"/>
</dbReference>
<keyword evidence="3" id="KW-0812">Transmembrane</keyword>
<dbReference type="PANTHER" id="PTHR44145:SF3">
    <property type="entry name" value="DNAJ HOMOLOG SUBFAMILY A MEMBER 3, MITOCHONDRIAL"/>
    <property type="match status" value="1"/>
</dbReference>
<reference evidence="6" key="1">
    <citation type="submission" date="2018-02" db="EMBL/GenBank/DDBJ databases">
        <title>Firefly genomes illuminate parallel origins of bioluminescence in beetles.</title>
        <authorList>
            <person name="Fallon T.R."/>
            <person name="Lower S.E.S."/>
            <person name="Behringer M."/>
            <person name="Weng J.-K."/>
        </authorList>
    </citation>
    <scope>NUCLEOTIDE SEQUENCE [LARGE SCALE GENOMIC DNA]</scope>
</reference>
<dbReference type="Pfam" id="PF00226">
    <property type="entry name" value="DnaJ"/>
    <property type="match status" value="1"/>
</dbReference>
<evidence type="ECO:0000256" key="2">
    <source>
        <dbReference type="SAM" id="Coils"/>
    </source>
</evidence>
<dbReference type="RefSeq" id="WP_303662436.1">
    <property type="nucleotide sequence ID" value="NZ_CP027019.1"/>
</dbReference>
<keyword evidence="2" id="KW-0175">Coiled coil</keyword>
<sequence>MKWWVGWLTLGIGLIIKFSTGLDWMICFVIITAMEAGIFLFSWLIKKIDKDDDNDPLINLNLQFVLNAEAEKLELQEKITKETFVKTLKKIMRISRGQIKLLEEIIKLCNTSVKQQQIQQAINDLKEEIENLKQAIADHLDEQANSLNQAYQTLGVDEHISDQDLKTKYRKLAMKYHPDRNKTEEAKQIMSNINMSYDLIKQIRNLT</sequence>
<dbReference type="PROSITE" id="PS50076">
    <property type="entry name" value="DNAJ_2"/>
    <property type="match status" value="1"/>
</dbReference>
<evidence type="ECO:0000259" key="4">
    <source>
        <dbReference type="PROSITE" id="PS50076"/>
    </source>
</evidence>
<dbReference type="CDD" id="cd06257">
    <property type="entry name" value="DnaJ"/>
    <property type="match status" value="1"/>
</dbReference>
<keyword evidence="3" id="KW-0472">Membrane</keyword>
<feature type="transmembrane region" description="Helical" evidence="3">
    <location>
        <begin position="22"/>
        <end position="45"/>
    </location>
</feature>
<dbReference type="AlphaFoldDB" id="A0A2S0NJB9"/>
<name>A0A2S0NJB9_9MOLU</name>
<protein>
    <recommendedName>
        <fullName evidence="4">J domain-containing protein</fullName>
    </recommendedName>
</protein>